<evidence type="ECO:0000313" key="5">
    <source>
        <dbReference type="RefSeq" id="XP_025422696.1"/>
    </source>
</evidence>
<dbReference type="OrthoDB" id="6629217at2759"/>
<evidence type="ECO:0000313" key="2">
    <source>
        <dbReference type="Proteomes" id="UP000694846"/>
    </source>
</evidence>
<dbReference type="EMBL" id="GGMS01006273">
    <property type="protein sequence ID" value="MBY75476.1"/>
    <property type="molecule type" value="Transcribed_RNA"/>
</dbReference>
<reference evidence="1" key="1">
    <citation type="submission" date="2018-04" db="EMBL/GenBank/DDBJ databases">
        <title>Transcriptome assembly of Sipha flava.</title>
        <authorList>
            <person name="Scully E.D."/>
            <person name="Geib S.M."/>
            <person name="Palmer N.A."/>
            <person name="Koch K."/>
            <person name="Bradshaw J."/>
            <person name="Heng-Moss T."/>
            <person name="Sarath G."/>
        </authorList>
    </citation>
    <scope>NUCLEOTIDE SEQUENCE</scope>
</reference>
<sequence>MENTGATKRTLDDDVEVNSKRLKFDDLQMLPSTESIRNVRDPRKWSQLPSIVYELLTLFKKSEKFDAGEDEKLKNVIDNEKEELQVLPNDNPKENIGFLQNSDEKNNSEFICTVESNKLSTFKSSIENSLQSIKFDFFKNEAENFEVQNNISSNAKKAPVQIIEDNCFQKVEQKEDEDYEKTSGFKKCTLTKTDSTQPTSTPMYTNENYNTIMSMPENIKSRTFTCTFTKNVSVTISNRPTSTLKSVSSIPITTSIDSATPVTISDSVFNKNPQKDMFKSPIREQIFNLLKVQCLKGISEIPTVKPTPCICQYCKHVDNLTLEKSALYNKSMKFMNNINLNTDMYSSDVAADSSETSKDVWINDLCSLIRKNDELHNVSVPGTNISSTLTSIKDIFNKVAEKIKPHLPFCKKCKKSKHINSSICNNCKPQLKNKFECYDPRNDYRNYNHKHGNNKFRNY</sequence>
<dbReference type="GeneID" id="112692285"/>
<dbReference type="Proteomes" id="UP000694846">
    <property type="component" value="Unplaced"/>
</dbReference>
<accession>A0A2S2QCK8</accession>
<proteinExistence type="predicted"/>
<name>A0A2S2QCK8_9HEMI</name>
<dbReference type="RefSeq" id="XP_025422694.1">
    <property type="nucleotide sequence ID" value="XM_025566909.1"/>
</dbReference>
<dbReference type="AlphaFoldDB" id="A0A2S2QCK8"/>
<evidence type="ECO:0000313" key="1">
    <source>
        <dbReference type="EMBL" id="MBY75476.1"/>
    </source>
</evidence>
<organism evidence="1">
    <name type="scientific">Sipha flava</name>
    <name type="common">yellow sugarcane aphid</name>
    <dbReference type="NCBI Taxonomy" id="143950"/>
    <lineage>
        <taxon>Eukaryota</taxon>
        <taxon>Metazoa</taxon>
        <taxon>Ecdysozoa</taxon>
        <taxon>Arthropoda</taxon>
        <taxon>Hexapoda</taxon>
        <taxon>Insecta</taxon>
        <taxon>Pterygota</taxon>
        <taxon>Neoptera</taxon>
        <taxon>Paraneoptera</taxon>
        <taxon>Hemiptera</taxon>
        <taxon>Sternorrhyncha</taxon>
        <taxon>Aphidomorpha</taxon>
        <taxon>Aphidoidea</taxon>
        <taxon>Aphididae</taxon>
        <taxon>Sipha</taxon>
    </lineage>
</organism>
<gene>
    <name evidence="3 4 5" type="primary">LOC112692285</name>
    <name evidence="1" type="ORF">g.2193</name>
</gene>
<reference evidence="3 4" key="2">
    <citation type="submission" date="2025-04" db="UniProtKB">
        <authorList>
            <consortium name="RefSeq"/>
        </authorList>
    </citation>
    <scope>IDENTIFICATION</scope>
    <source>
        <tissue evidence="3 4">Whole body</tissue>
    </source>
</reference>
<evidence type="ECO:0000313" key="3">
    <source>
        <dbReference type="RefSeq" id="XP_025422694.1"/>
    </source>
</evidence>
<dbReference type="RefSeq" id="XP_025422696.1">
    <property type="nucleotide sequence ID" value="XM_025566911.1"/>
</dbReference>
<protein>
    <submittedName>
        <fullName evidence="3 4">Uncharacterized protein LOC112692285</fullName>
    </submittedName>
</protein>
<keyword evidence="2" id="KW-1185">Reference proteome</keyword>
<evidence type="ECO:0000313" key="4">
    <source>
        <dbReference type="RefSeq" id="XP_025422695.1"/>
    </source>
</evidence>
<dbReference type="RefSeq" id="XP_025422695.1">
    <property type="nucleotide sequence ID" value="XM_025566910.1"/>
</dbReference>